<dbReference type="EC" id="4.1.3.17" evidence="5"/>
<dbReference type="SUPFAM" id="SSF89562">
    <property type="entry name" value="RraA-like"/>
    <property type="match status" value="1"/>
</dbReference>
<feature type="binding site" evidence="13">
    <location>
        <position position="122"/>
    </location>
    <ligand>
        <name>Mg(2+)</name>
        <dbReference type="ChEBI" id="CHEBI:18420"/>
    </ligand>
</feature>
<comment type="catalytic activity">
    <reaction evidence="12">
        <text>oxaloacetate + H(+) = pyruvate + CO2</text>
        <dbReference type="Rhea" id="RHEA:15641"/>
        <dbReference type="ChEBI" id="CHEBI:15361"/>
        <dbReference type="ChEBI" id="CHEBI:15378"/>
        <dbReference type="ChEBI" id="CHEBI:16452"/>
        <dbReference type="ChEBI" id="CHEBI:16526"/>
        <dbReference type="EC" id="4.1.1.112"/>
    </reaction>
</comment>
<name>A0A413FCW2_9FIRM</name>
<evidence type="ECO:0000256" key="3">
    <source>
        <dbReference type="ARBA" id="ARBA00008621"/>
    </source>
</evidence>
<proteinExistence type="inferred from homology"/>
<dbReference type="Pfam" id="PF03737">
    <property type="entry name" value="RraA-like"/>
    <property type="match status" value="1"/>
</dbReference>
<evidence type="ECO:0000256" key="4">
    <source>
        <dbReference type="ARBA" id="ARBA00011233"/>
    </source>
</evidence>
<feature type="binding site" evidence="13">
    <location>
        <position position="121"/>
    </location>
    <ligand>
        <name>substrate</name>
    </ligand>
</feature>
<comment type="function">
    <text evidence="8">Catalyzes the aldol cleavage of 4-hydroxy-4-methyl-2-oxoglutarate (HMG) into 2 molecules of pyruvate. Also contains a secondary oxaloacetate (OAA) decarboxylase activity due to the common pyruvate enolate transition state formed following C-C bond cleavage in the retro-aldol and decarboxylation reactions.</text>
</comment>
<reference evidence="14 15" key="1">
    <citation type="submission" date="2018-08" db="EMBL/GenBank/DDBJ databases">
        <title>A genome reference for cultivated species of the human gut microbiota.</title>
        <authorList>
            <person name="Zou Y."/>
            <person name="Xue W."/>
            <person name="Luo G."/>
        </authorList>
    </citation>
    <scope>NUCLEOTIDE SEQUENCE [LARGE SCALE GENOMIC DNA]</scope>
    <source>
        <strain evidence="14 15">AF04-15</strain>
    </source>
</reference>
<evidence type="ECO:0000256" key="13">
    <source>
        <dbReference type="PIRSR" id="PIRSR605493-1"/>
    </source>
</evidence>
<comment type="subunit">
    <text evidence="4">Homotrimer.</text>
</comment>
<protein>
    <recommendedName>
        <fullName evidence="7">Putative 4-hydroxy-4-methyl-2-oxoglutarate aldolase</fullName>
        <ecNumber evidence="6">4.1.1.112</ecNumber>
        <ecNumber evidence="5">4.1.3.17</ecNumber>
    </recommendedName>
    <alternativeName>
        <fullName evidence="11">Oxaloacetate decarboxylase</fullName>
    </alternativeName>
    <alternativeName>
        <fullName evidence="9">Regulator of ribonuclease activity homolog</fullName>
    </alternativeName>
    <alternativeName>
        <fullName evidence="10">RraA-like protein</fullName>
    </alternativeName>
</protein>
<keyword evidence="13" id="KW-0460">Magnesium</keyword>
<dbReference type="InterPro" id="IPR036704">
    <property type="entry name" value="RraA/RraA-like_sf"/>
</dbReference>
<feature type="binding site" evidence="13">
    <location>
        <begin position="99"/>
        <end position="102"/>
    </location>
    <ligand>
        <name>substrate</name>
    </ligand>
</feature>
<organism evidence="14 15">
    <name type="scientific">Enterocloster asparagiformis</name>
    <dbReference type="NCBI Taxonomy" id="333367"/>
    <lineage>
        <taxon>Bacteria</taxon>
        <taxon>Bacillati</taxon>
        <taxon>Bacillota</taxon>
        <taxon>Clostridia</taxon>
        <taxon>Lachnospirales</taxon>
        <taxon>Lachnospiraceae</taxon>
        <taxon>Enterocloster</taxon>
    </lineage>
</organism>
<evidence type="ECO:0000256" key="5">
    <source>
        <dbReference type="ARBA" id="ARBA00012213"/>
    </source>
</evidence>
<dbReference type="EMBL" id="QSBM01000013">
    <property type="protein sequence ID" value="RGX27384.1"/>
    <property type="molecule type" value="Genomic_DNA"/>
</dbReference>
<evidence type="ECO:0000256" key="2">
    <source>
        <dbReference type="ARBA" id="ARBA00001968"/>
    </source>
</evidence>
<dbReference type="NCBIfam" id="NF004850">
    <property type="entry name" value="PRK06201.1"/>
    <property type="match status" value="1"/>
</dbReference>
<dbReference type="EC" id="4.1.1.112" evidence="6"/>
<evidence type="ECO:0000256" key="1">
    <source>
        <dbReference type="ARBA" id="ARBA00001342"/>
    </source>
</evidence>
<dbReference type="PANTHER" id="PTHR33254:SF4">
    <property type="entry name" value="4-HYDROXY-4-METHYL-2-OXOGLUTARATE ALDOLASE 3-RELATED"/>
    <property type="match status" value="1"/>
</dbReference>
<dbReference type="OrthoDB" id="9784786at2"/>
<evidence type="ECO:0000256" key="8">
    <source>
        <dbReference type="ARBA" id="ARBA00025046"/>
    </source>
</evidence>
<comment type="cofactor">
    <cofactor evidence="13">
        <name>Mg(2+)</name>
        <dbReference type="ChEBI" id="CHEBI:18420"/>
    </cofactor>
</comment>
<dbReference type="GO" id="GO:0008948">
    <property type="term" value="F:oxaloacetate decarboxylase activity"/>
    <property type="evidence" value="ECO:0007669"/>
    <property type="project" value="UniProtKB-EC"/>
</dbReference>
<dbReference type="Proteomes" id="UP000283880">
    <property type="component" value="Unassembled WGS sequence"/>
</dbReference>
<dbReference type="Gene3D" id="3.50.30.40">
    <property type="entry name" value="Ribonuclease E inhibitor RraA/RraA-like"/>
    <property type="match status" value="1"/>
</dbReference>
<gene>
    <name evidence="14" type="ORF">DWV29_17170</name>
</gene>
<comment type="similarity">
    <text evidence="3">Belongs to the class II aldolase/RraA-like family.</text>
</comment>
<evidence type="ECO:0000313" key="15">
    <source>
        <dbReference type="Proteomes" id="UP000283880"/>
    </source>
</evidence>
<evidence type="ECO:0000313" key="14">
    <source>
        <dbReference type="EMBL" id="RGX27384.1"/>
    </source>
</evidence>
<evidence type="ECO:0000256" key="7">
    <source>
        <dbReference type="ARBA" id="ARBA00016549"/>
    </source>
</evidence>
<evidence type="ECO:0000256" key="12">
    <source>
        <dbReference type="ARBA" id="ARBA00047973"/>
    </source>
</evidence>
<evidence type="ECO:0000256" key="6">
    <source>
        <dbReference type="ARBA" id="ARBA00012947"/>
    </source>
</evidence>
<dbReference type="PANTHER" id="PTHR33254">
    <property type="entry name" value="4-HYDROXY-4-METHYL-2-OXOGLUTARATE ALDOLASE 3-RELATED"/>
    <property type="match status" value="1"/>
</dbReference>
<sequence>MSEVGNRIYLKVDRPDPGLVGQFKDLPSSNVGDMMNRLYCMREYIRQMNPQPVNMLGTALTVMVPDGDNAFIHKALDLAKPGDILVIDGNGCTTRSLIGEVMFTYAKNCGIAGIVVDGAIRDHDSLAHIDLPVYAKAVTPQGPYKNGPGEINVPVSCGGKVVFPGDILVGDADGICVVRPADAEEILVEVRRKFEGEQEKLNYYRSVGNNAEKHKAIYDIITEKLKTKVYEG</sequence>
<dbReference type="GO" id="GO:0047443">
    <property type="term" value="F:4-hydroxy-4-methyl-2-oxoglutarate aldolase activity"/>
    <property type="evidence" value="ECO:0007669"/>
    <property type="project" value="UniProtKB-EC"/>
</dbReference>
<accession>A0A413FCW2</accession>
<comment type="cofactor">
    <cofactor evidence="2">
        <name>a divalent metal cation</name>
        <dbReference type="ChEBI" id="CHEBI:60240"/>
    </cofactor>
</comment>
<comment type="catalytic activity">
    <reaction evidence="1">
        <text>4-hydroxy-4-methyl-2-oxoglutarate = 2 pyruvate</text>
        <dbReference type="Rhea" id="RHEA:22748"/>
        <dbReference type="ChEBI" id="CHEBI:15361"/>
        <dbReference type="ChEBI" id="CHEBI:58276"/>
        <dbReference type="EC" id="4.1.3.17"/>
    </reaction>
</comment>
<dbReference type="InterPro" id="IPR005493">
    <property type="entry name" value="RraA/RraA-like"/>
</dbReference>
<dbReference type="RefSeq" id="WP_007712680.1">
    <property type="nucleotide sequence ID" value="NZ_BAABXR010000001.1"/>
</dbReference>
<comment type="caution">
    <text evidence="14">The sequence shown here is derived from an EMBL/GenBank/DDBJ whole genome shotgun (WGS) entry which is preliminary data.</text>
</comment>
<keyword evidence="13" id="KW-0479">Metal-binding</keyword>
<dbReference type="GO" id="GO:0046872">
    <property type="term" value="F:metal ion binding"/>
    <property type="evidence" value="ECO:0007669"/>
    <property type="project" value="UniProtKB-KW"/>
</dbReference>
<evidence type="ECO:0000256" key="10">
    <source>
        <dbReference type="ARBA" id="ARBA00030169"/>
    </source>
</evidence>
<evidence type="ECO:0000256" key="9">
    <source>
        <dbReference type="ARBA" id="ARBA00029596"/>
    </source>
</evidence>
<dbReference type="AlphaFoldDB" id="A0A413FCW2"/>
<dbReference type="CDD" id="cd16841">
    <property type="entry name" value="RraA_family"/>
    <property type="match status" value="1"/>
</dbReference>
<evidence type="ECO:0000256" key="11">
    <source>
        <dbReference type="ARBA" id="ARBA00032305"/>
    </source>
</evidence>